<dbReference type="PANTHER" id="PTHR33744">
    <property type="entry name" value="CARBOHYDRATE DIACID REGULATOR"/>
    <property type="match status" value="1"/>
</dbReference>
<dbReference type="RefSeq" id="WP_176763065.1">
    <property type="nucleotide sequence ID" value="NZ_FMZL01000004.1"/>
</dbReference>
<dbReference type="Pfam" id="PF17853">
    <property type="entry name" value="GGDEF_2"/>
    <property type="match status" value="1"/>
</dbReference>
<dbReference type="Gene3D" id="1.10.10.2840">
    <property type="entry name" value="PucR C-terminal helix-turn-helix domain"/>
    <property type="match status" value="1"/>
</dbReference>
<accession>A0A1G6J9H1</accession>
<feature type="domain" description="CdaR GGDEF-like" evidence="4">
    <location>
        <begin position="155"/>
        <end position="274"/>
    </location>
</feature>
<dbReference type="InterPro" id="IPR012914">
    <property type="entry name" value="PucR_dom"/>
</dbReference>
<evidence type="ECO:0000259" key="4">
    <source>
        <dbReference type="Pfam" id="PF17853"/>
    </source>
</evidence>
<sequence length="394" mass="42880">MIYTASDFMNSYAQSVRLLAGAGGLSRAIGQVGILDYELMPGLKSRYQRVNFEPGQLVLSTFLYARDDPWLIGEAVKYLVGRGVSGLVMKNVLHLDIPDSALRYANARDFPLFLATRDDFFFDTVIAQVDRRVAELADASFAQNELDLMTREPASSEDVRSHALRLNPSFGEEHVIAYVAEPQSQAGLAQALTRYHQSRISGLRCLLAPYDDGLLYVASAESDVVDDRAQLDGLVGTLCADVLEHEVTAPVGVSRIHFDLGQMGDAVLEARRAALVARRRGGGTVHYADLGVLQALLPCAGDARVAAWADGVLEPLRSFDAETGSNLLLTLEAYCDAGESVDAAAQALGQHPNTVRYRLGKIASVCGLDYRSRTQMEQLSVARKIELCQELLGQ</sequence>
<feature type="domain" description="Purine catabolism PurC-like" evidence="2">
    <location>
        <begin position="14"/>
        <end position="129"/>
    </location>
</feature>
<dbReference type="InterPro" id="IPR025736">
    <property type="entry name" value="PucR_C-HTH_dom"/>
</dbReference>
<protein>
    <submittedName>
        <fullName evidence="5">Purine catabolism regulatory protein-like family protein</fullName>
    </submittedName>
</protein>
<comment type="similarity">
    <text evidence="1">Belongs to the CdaR family.</text>
</comment>
<dbReference type="AlphaFoldDB" id="A0A1G6J9H1"/>
<keyword evidence="6" id="KW-1185">Reference proteome</keyword>
<dbReference type="Proteomes" id="UP000198528">
    <property type="component" value="Unassembled WGS sequence"/>
</dbReference>
<name>A0A1G6J9H1_9ACTN</name>
<proteinExistence type="inferred from homology"/>
<feature type="domain" description="PucR C-terminal helix-turn-helix" evidence="3">
    <location>
        <begin position="327"/>
        <end position="383"/>
    </location>
</feature>
<dbReference type="InterPro" id="IPR042070">
    <property type="entry name" value="PucR_C-HTH_sf"/>
</dbReference>
<dbReference type="Pfam" id="PF07905">
    <property type="entry name" value="PucR"/>
    <property type="match status" value="1"/>
</dbReference>
<evidence type="ECO:0000259" key="2">
    <source>
        <dbReference type="Pfam" id="PF07905"/>
    </source>
</evidence>
<evidence type="ECO:0000313" key="6">
    <source>
        <dbReference type="Proteomes" id="UP000198528"/>
    </source>
</evidence>
<evidence type="ECO:0000256" key="1">
    <source>
        <dbReference type="ARBA" id="ARBA00006754"/>
    </source>
</evidence>
<evidence type="ECO:0000313" key="5">
    <source>
        <dbReference type="EMBL" id="SDC15572.1"/>
    </source>
</evidence>
<dbReference type="InterPro" id="IPR051448">
    <property type="entry name" value="CdaR-like_regulators"/>
</dbReference>
<gene>
    <name evidence="5" type="ORF">SAMN04487824_10447</name>
</gene>
<evidence type="ECO:0000259" key="3">
    <source>
        <dbReference type="Pfam" id="PF13556"/>
    </source>
</evidence>
<organism evidence="5 6">
    <name type="scientific">Parafannyhessea umbonata</name>
    <dbReference type="NCBI Taxonomy" id="604330"/>
    <lineage>
        <taxon>Bacteria</taxon>
        <taxon>Bacillati</taxon>
        <taxon>Actinomycetota</taxon>
        <taxon>Coriobacteriia</taxon>
        <taxon>Coriobacteriales</taxon>
        <taxon>Atopobiaceae</taxon>
        <taxon>Parafannyhessea</taxon>
    </lineage>
</organism>
<dbReference type="STRING" id="604330.SAMN04489857_1806"/>
<reference evidence="6" key="1">
    <citation type="submission" date="2016-10" db="EMBL/GenBank/DDBJ databases">
        <authorList>
            <person name="Varghese N."/>
            <person name="Submissions S."/>
        </authorList>
    </citation>
    <scope>NUCLEOTIDE SEQUENCE [LARGE SCALE GENOMIC DNA]</scope>
    <source>
        <strain evidence="6">DSM 22619</strain>
    </source>
</reference>
<dbReference type="EMBL" id="FMZL01000004">
    <property type="protein sequence ID" value="SDC15572.1"/>
    <property type="molecule type" value="Genomic_DNA"/>
</dbReference>
<dbReference type="Pfam" id="PF13556">
    <property type="entry name" value="HTH_30"/>
    <property type="match status" value="1"/>
</dbReference>
<dbReference type="PANTHER" id="PTHR33744:SF7">
    <property type="entry name" value="PUCR FAMILY TRANSCRIPTIONAL REGULATOR"/>
    <property type="match status" value="1"/>
</dbReference>
<dbReference type="InterPro" id="IPR041522">
    <property type="entry name" value="CdaR_GGDEF"/>
</dbReference>